<dbReference type="RefSeq" id="WP_123697055.1">
    <property type="nucleotide sequence ID" value="NZ_RKHJ01000001.1"/>
</dbReference>
<reference evidence="7 8" key="1">
    <citation type="submission" date="2018-11" db="EMBL/GenBank/DDBJ databases">
        <title>Sequencing the genomes of 1000 actinobacteria strains.</title>
        <authorList>
            <person name="Klenk H.-P."/>
        </authorList>
    </citation>
    <scope>NUCLEOTIDE SEQUENCE [LARGE SCALE GENOMIC DNA]</scope>
    <source>
        <strain evidence="7 8">DSM 9580</strain>
    </source>
</reference>
<keyword evidence="3 5" id="KW-0687">Ribonucleoprotein</keyword>
<comment type="similarity">
    <text evidence="1 5">Belongs to the universal ribosomal protein uL24 family.</text>
</comment>
<evidence type="ECO:0000313" key="7">
    <source>
        <dbReference type="EMBL" id="ROR66028.1"/>
    </source>
</evidence>
<evidence type="ECO:0000256" key="2">
    <source>
        <dbReference type="ARBA" id="ARBA00022980"/>
    </source>
</evidence>
<evidence type="ECO:0000313" key="8">
    <source>
        <dbReference type="Proteomes" id="UP000275456"/>
    </source>
</evidence>
<dbReference type="EMBL" id="RKHJ01000001">
    <property type="protein sequence ID" value="ROR66028.1"/>
    <property type="molecule type" value="Genomic_DNA"/>
</dbReference>
<dbReference type="InterPro" id="IPR003256">
    <property type="entry name" value="Ribosomal_uL24"/>
</dbReference>
<keyword evidence="5" id="KW-0694">RNA-binding</keyword>
<comment type="caution">
    <text evidence="7">The sequence shown here is derived from an EMBL/GenBank/DDBJ whole genome shotgun (WGS) entry which is preliminary data.</text>
</comment>
<dbReference type="GO" id="GO:1990904">
    <property type="term" value="C:ribonucleoprotein complex"/>
    <property type="evidence" value="ECO:0007669"/>
    <property type="project" value="UniProtKB-KW"/>
</dbReference>
<organism evidence="7 8">
    <name type="scientific">Agrococcus jenensis</name>
    <dbReference type="NCBI Taxonomy" id="46353"/>
    <lineage>
        <taxon>Bacteria</taxon>
        <taxon>Bacillati</taxon>
        <taxon>Actinomycetota</taxon>
        <taxon>Actinomycetes</taxon>
        <taxon>Micrococcales</taxon>
        <taxon>Microbacteriaceae</taxon>
        <taxon>Agrococcus</taxon>
    </lineage>
</organism>
<comment type="function">
    <text evidence="5">One of two assembly initiator proteins, it binds directly to the 5'-end of the 23S rRNA, where it nucleates assembly of the 50S subunit.</text>
</comment>
<evidence type="ECO:0000256" key="5">
    <source>
        <dbReference type="HAMAP-Rule" id="MF_01326"/>
    </source>
</evidence>
<dbReference type="GO" id="GO:0005840">
    <property type="term" value="C:ribosome"/>
    <property type="evidence" value="ECO:0007669"/>
    <property type="project" value="UniProtKB-KW"/>
</dbReference>
<dbReference type="PANTHER" id="PTHR12903">
    <property type="entry name" value="MITOCHONDRIAL RIBOSOMAL PROTEIN L24"/>
    <property type="match status" value="1"/>
</dbReference>
<dbReference type="NCBIfam" id="TIGR01079">
    <property type="entry name" value="rplX_bact"/>
    <property type="match status" value="1"/>
</dbReference>
<accession>A0A3N2ASX7</accession>
<dbReference type="AlphaFoldDB" id="A0A3N2ASX7"/>
<comment type="function">
    <text evidence="5">One of the proteins that surrounds the polypeptide exit tunnel on the outside of the subunit.</text>
</comment>
<dbReference type="InterPro" id="IPR008991">
    <property type="entry name" value="Translation_prot_SH3-like_sf"/>
</dbReference>
<evidence type="ECO:0000256" key="1">
    <source>
        <dbReference type="ARBA" id="ARBA00010618"/>
    </source>
</evidence>
<dbReference type="Proteomes" id="UP000275456">
    <property type="component" value="Unassembled WGS sequence"/>
</dbReference>
<protein>
    <recommendedName>
        <fullName evidence="4 5">Large ribosomal subunit protein uL24</fullName>
    </recommendedName>
</protein>
<evidence type="ECO:0000259" key="6">
    <source>
        <dbReference type="Pfam" id="PF17136"/>
    </source>
</evidence>
<comment type="subunit">
    <text evidence="5">Part of the 50S ribosomal subunit.</text>
</comment>
<dbReference type="HAMAP" id="MF_01326_B">
    <property type="entry name" value="Ribosomal_uL24_B"/>
    <property type="match status" value="1"/>
</dbReference>
<name>A0A3N2ASX7_9MICO</name>
<evidence type="ECO:0000256" key="3">
    <source>
        <dbReference type="ARBA" id="ARBA00023274"/>
    </source>
</evidence>
<proteinExistence type="inferred from homology"/>
<dbReference type="CDD" id="cd06089">
    <property type="entry name" value="KOW_RPL26"/>
    <property type="match status" value="1"/>
</dbReference>
<dbReference type="InterPro" id="IPR057264">
    <property type="entry name" value="Ribosomal_uL24_C"/>
</dbReference>
<sequence length="123" mass="13359">MASIKKGDLVVVIAGARESRGGDRGKTGRVIEVLREQNRVIVEGVNLVTKHIKVGQTNRGTRTGGIETHEAPIHISNVALVDPESKKPTRVRREVTSVEKNGVTTTQKIRVATKSGKEIKTND</sequence>
<dbReference type="InterPro" id="IPR041988">
    <property type="entry name" value="Ribosomal_uL24_KOW"/>
</dbReference>
<gene>
    <name evidence="5" type="primary">rplX</name>
    <name evidence="7" type="ORF">EDD26_1403</name>
</gene>
<keyword evidence="2 5" id="KW-0689">Ribosomal protein</keyword>
<dbReference type="GO" id="GO:0003735">
    <property type="term" value="F:structural constituent of ribosome"/>
    <property type="evidence" value="ECO:0007669"/>
    <property type="project" value="InterPro"/>
</dbReference>
<dbReference type="Pfam" id="PF17136">
    <property type="entry name" value="ribosomal_L24"/>
    <property type="match status" value="1"/>
</dbReference>
<dbReference type="GO" id="GO:0019843">
    <property type="term" value="F:rRNA binding"/>
    <property type="evidence" value="ECO:0007669"/>
    <property type="project" value="UniProtKB-UniRule"/>
</dbReference>
<dbReference type="OrthoDB" id="9807419at2"/>
<keyword evidence="8" id="KW-1185">Reference proteome</keyword>
<dbReference type="SUPFAM" id="SSF50104">
    <property type="entry name" value="Translation proteins SH3-like domain"/>
    <property type="match status" value="1"/>
</dbReference>
<dbReference type="Gene3D" id="2.30.30.30">
    <property type="match status" value="1"/>
</dbReference>
<keyword evidence="5" id="KW-0699">rRNA-binding</keyword>
<feature type="domain" description="Large ribosomal subunit protein uL24 C-terminal" evidence="6">
    <location>
        <begin position="45"/>
        <end position="119"/>
    </location>
</feature>
<dbReference type="GO" id="GO:0006412">
    <property type="term" value="P:translation"/>
    <property type="evidence" value="ECO:0007669"/>
    <property type="project" value="UniProtKB-UniRule"/>
</dbReference>
<dbReference type="InterPro" id="IPR014722">
    <property type="entry name" value="Rib_uL2_dom2"/>
</dbReference>
<evidence type="ECO:0000256" key="4">
    <source>
        <dbReference type="ARBA" id="ARBA00035206"/>
    </source>
</evidence>